<accession>A0AAV8EA94</accession>
<reference evidence="1" key="1">
    <citation type="submission" date="2022-08" db="EMBL/GenBank/DDBJ databases">
        <authorList>
            <person name="Marques A."/>
        </authorList>
    </citation>
    <scope>NUCLEOTIDE SEQUENCE</scope>
    <source>
        <strain evidence="1">RhyPub2mFocal</strain>
        <tissue evidence="1">Leaves</tissue>
    </source>
</reference>
<evidence type="ECO:0000313" key="3">
    <source>
        <dbReference type="Proteomes" id="UP001140206"/>
    </source>
</evidence>
<sequence length="292" mass="31987">MFLTEKHRSVPVFPSAIRFPFSDPFDTALSSRLLSLLPLPASSSASDNLPWLSRACDLLSLTISDATSLLLHKHKPSSLNPSPFLDSTSLSLLDSCNSISAFSDNLLRRLLYVRFSLKSHNPSLPEKKHLPQLSAIRLVSLMEKPPRGEIDAVKKTIYAVEAVCALVSGAILVTLSGNGMDYFKGLKVNDEIYSWGKAFNKVSEAVSKRIGEGSVNGELEKMEATIGGLTAEMDLEVEMEKRRFCEMEMTSEDMREGLEQLKASVNAVFQAAMCGRNAAVQSLLVGAQKKCK</sequence>
<organism evidence="1 3">
    <name type="scientific">Rhynchospora pubera</name>
    <dbReference type="NCBI Taxonomy" id="906938"/>
    <lineage>
        <taxon>Eukaryota</taxon>
        <taxon>Viridiplantae</taxon>
        <taxon>Streptophyta</taxon>
        <taxon>Embryophyta</taxon>
        <taxon>Tracheophyta</taxon>
        <taxon>Spermatophyta</taxon>
        <taxon>Magnoliopsida</taxon>
        <taxon>Liliopsida</taxon>
        <taxon>Poales</taxon>
        <taxon>Cyperaceae</taxon>
        <taxon>Cyperoideae</taxon>
        <taxon>Rhynchosporeae</taxon>
        <taxon>Rhynchospora</taxon>
    </lineage>
</organism>
<protein>
    <submittedName>
        <fullName evidence="1">Uncharacterized protein</fullName>
    </submittedName>
</protein>
<name>A0AAV8EA94_9POAL</name>
<evidence type="ECO:0000313" key="1">
    <source>
        <dbReference type="EMBL" id="KAJ4778340.1"/>
    </source>
</evidence>
<comment type="caution">
    <text evidence="1">The sequence shown here is derived from an EMBL/GenBank/DDBJ whole genome shotgun (WGS) entry which is preliminary data.</text>
</comment>
<proteinExistence type="predicted"/>
<dbReference type="AlphaFoldDB" id="A0AAV8EA94"/>
<dbReference type="EMBL" id="JAMFTS010000002">
    <property type="protein sequence ID" value="KAJ4785215.1"/>
    <property type="molecule type" value="Genomic_DNA"/>
</dbReference>
<gene>
    <name evidence="2" type="ORF">LUZ62_036461</name>
    <name evidence="1" type="ORF">LUZ62_062597</name>
</gene>
<dbReference type="Proteomes" id="UP001140206">
    <property type="component" value="Chromosome 3"/>
</dbReference>
<dbReference type="Proteomes" id="UP001140206">
    <property type="component" value="Chromosome 2"/>
</dbReference>
<dbReference type="EMBL" id="JAMFTS010000003">
    <property type="protein sequence ID" value="KAJ4778340.1"/>
    <property type="molecule type" value="Genomic_DNA"/>
</dbReference>
<keyword evidence="3" id="KW-1185">Reference proteome</keyword>
<dbReference type="PANTHER" id="PTHR31509">
    <property type="entry name" value="BPS1-LIKE PROTEIN"/>
    <property type="match status" value="1"/>
</dbReference>
<evidence type="ECO:0000313" key="2">
    <source>
        <dbReference type="EMBL" id="KAJ4785215.1"/>
    </source>
</evidence>